<evidence type="ECO:0000313" key="1">
    <source>
        <dbReference type="EMBL" id="MCI30272.1"/>
    </source>
</evidence>
<sequence length="54" mass="5889">MPEEVKDVGFQIHGDELGSIVEGYDVKKLKYSMVTRVDGIAEKLSTSSTEGISN</sequence>
<name>A0A392R2G0_9FABA</name>
<reference evidence="1 2" key="1">
    <citation type="journal article" date="2018" name="Front. Plant Sci.">
        <title>Red Clover (Trifolium pratense) and Zigzag Clover (T. medium) - A Picture of Genomic Similarities and Differences.</title>
        <authorList>
            <person name="Dluhosova J."/>
            <person name="Istvanek J."/>
            <person name="Nedelnik J."/>
            <person name="Repkova J."/>
        </authorList>
    </citation>
    <scope>NUCLEOTIDE SEQUENCE [LARGE SCALE GENOMIC DNA]</scope>
    <source>
        <strain evidence="2">cv. 10/8</strain>
        <tissue evidence="1">Leaf</tissue>
    </source>
</reference>
<evidence type="ECO:0000313" key="2">
    <source>
        <dbReference type="Proteomes" id="UP000265520"/>
    </source>
</evidence>
<accession>A0A392R2G0</accession>
<organism evidence="1 2">
    <name type="scientific">Trifolium medium</name>
    <dbReference type="NCBI Taxonomy" id="97028"/>
    <lineage>
        <taxon>Eukaryota</taxon>
        <taxon>Viridiplantae</taxon>
        <taxon>Streptophyta</taxon>
        <taxon>Embryophyta</taxon>
        <taxon>Tracheophyta</taxon>
        <taxon>Spermatophyta</taxon>
        <taxon>Magnoliopsida</taxon>
        <taxon>eudicotyledons</taxon>
        <taxon>Gunneridae</taxon>
        <taxon>Pentapetalae</taxon>
        <taxon>rosids</taxon>
        <taxon>fabids</taxon>
        <taxon>Fabales</taxon>
        <taxon>Fabaceae</taxon>
        <taxon>Papilionoideae</taxon>
        <taxon>50 kb inversion clade</taxon>
        <taxon>NPAAA clade</taxon>
        <taxon>Hologalegina</taxon>
        <taxon>IRL clade</taxon>
        <taxon>Trifolieae</taxon>
        <taxon>Trifolium</taxon>
    </lineage>
</organism>
<dbReference type="EMBL" id="LXQA010178337">
    <property type="protein sequence ID" value="MCI30272.1"/>
    <property type="molecule type" value="Genomic_DNA"/>
</dbReference>
<protein>
    <submittedName>
        <fullName evidence="1">Calcium-transporting ATPase plasma membrane-type-like</fullName>
    </submittedName>
</protein>
<keyword evidence="2" id="KW-1185">Reference proteome</keyword>
<dbReference type="AlphaFoldDB" id="A0A392R2G0"/>
<proteinExistence type="predicted"/>
<comment type="caution">
    <text evidence="1">The sequence shown here is derived from an EMBL/GenBank/DDBJ whole genome shotgun (WGS) entry which is preliminary data.</text>
</comment>
<dbReference type="Proteomes" id="UP000265520">
    <property type="component" value="Unassembled WGS sequence"/>
</dbReference>